<dbReference type="InterPro" id="IPR036388">
    <property type="entry name" value="WH-like_DNA-bd_sf"/>
</dbReference>
<evidence type="ECO:0000256" key="1">
    <source>
        <dbReference type="ARBA" id="ARBA00007788"/>
    </source>
</evidence>
<dbReference type="GO" id="GO:0003677">
    <property type="term" value="F:DNA binding"/>
    <property type="evidence" value="ECO:0007669"/>
    <property type="project" value="UniProtKB-KW"/>
</dbReference>
<evidence type="ECO:0000259" key="7">
    <source>
        <dbReference type="PROSITE" id="PS00716"/>
    </source>
</evidence>
<dbReference type="CDD" id="cd06171">
    <property type="entry name" value="Sigma70_r4"/>
    <property type="match status" value="1"/>
</dbReference>
<dbReference type="InterPro" id="IPR013325">
    <property type="entry name" value="RNA_pol_sigma_r2"/>
</dbReference>
<evidence type="ECO:0000256" key="2">
    <source>
        <dbReference type="ARBA" id="ARBA00023015"/>
    </source>
</evidence>
<keyword evidence="9" id="KW-1185">Reference proteome</keyword>
<dbReference type="InterPro" id="IPR000943">
    <property type="entry name" value="RNA_pol_sigma70"/>
</dbReference>
<gene>
    <name evidence="8" type="ORF">FVE85_0368</name>
</gene>
<feature type="compositionally biased region" description="Basic residues" evidence="6">
    <location>
        <begin position="94"/>
        <end position="104"/>
    </location>
</feature>
<proteinExistence type="inferred from homology"/>
<feature type="domain" description="RNA polymerase sigma-70" evidence="7">
    <location>
        <begin position="394"/>
        <end position="420"/>
    </location>
</feature>
<reference evidence="9" key="1">
    <citation type="journal article" date="2019" name="Nat. Commun.">
        <title>Expansion of phycobilisome linker gene families in mesophilic red algae.</title>
        <authorList>
            <person name="Lee J."/>
            <person name="Kim D."/>
            <person name="Bhattacharya D."/>
            <person name="Yoon H.S."/>
        </authorList>
    </citation>
    <scope>NUCLEOTIDE SEQUENCE [LARGE SCALE GENOMIC DNA]</scope>
    <source>
        <strain evidence="9">CCMP 1328</strain>
    </source>
</reference>
<dbReference type="NCBIfam" id="TIGR02937">
    <property type="entry name" value="sigma70-ECF"/>
    <property type="match status" value="1"/>
</dbReference>
<sequence length="435" mass="49720">MSAAVTQEREATAVSSSPGGIVPAREDEQLRNERLRLERRLRLTEDDVPKLRTGTRAAGAVVTAPAPLEDSESDVDYDDFEEASATITTARPGSLKKLKKKKKSSSSSETTNGKIKRRSRGQQDSVKAYLQEIGEYTLLNSESESALCSKIKQLLKFEREFEEFRELFDREPTEPEWAARCNVELSEFRVALHQGRRAKEQMVAANLRLVVSIAKRYLNRGLTFQDLIQEGSVGLIRGTEKFDADKGFKFSTYATWWIRQAMTRAISDHSRPIRLPVHVNDTLAHVRRYSKELQQGLGRAPTEEELAERMCLPLEKLQFMMRVARSTVSLETPIGDDGDSTLANFIECDRDTPEQDVTKSLLREDLEAVLETLTPRERDVVRMRFGFDDGRMKTLEQIGNMFSVTRERIRQIESKALRKLRHPNRNAALREYVYM</sequence>
<accession>A0A5J4YYF1</accession>
<dbReference type="OrthoDB" id="206108at2759"/>
<evidence type="ECO:0000313" key="9">
    <source>
        <dbReference type="Proteomes" id="UP000324585"/>
    </source>
</evidence>
<dbReference type="InterPro" id="IPR007624">
    <property type="entry name" value="RNA_pol_sigma70_r3"/>
</dbReference>
<dbReference type="Gene3D" id="1.10.10.10">
    <property type="entry name" value="Winged helix-like DNA-binding domain superfamily/Winged helix DNA-binding domain"/>
    <property type="match status" value="2"/>
</dbReference>
<feature type="compositionally biased region" description="Basic and acidic residues" evidence="6">
    <location>
        <begin position="40"/>
        <end position="50"/>
    </location>
</feature>
<keyword evidence="2" id="KW-0805">Transcription regulation</keyword>
<dbReference type="Pfam" id="PF04542">
    <property type="entry name" value="Sigma70_r2"/>
    <property type="match status" value="1"/>
</dbReference>
<feature type="region of interest" description="Disordered" evidence="6">
    <location>
        <begin position="40"/>
        <end position="75"/>
    </location>
</feature>
<dbReference type="InterPro" id="IPR013324">
    <property type="entry name" value="RNA_pol_sigma_r3/r4-like"/>
</dbReference>
<protein>
    <submittedName>
        <fullName evidence="8">RNA polymerase sigma factor SigA</fullName>
    </submittedName>
</protein>
<dbReference type="GO" id="GO:0006352">
    <property type="term" value="P:DNA-templated transcription initiation"/>
    <property type="evidence" value="ECO:0007669"/>
    <property type="project" value="InterPro"/>
</dbReference>
<dbReference type="PRINTS" id="PR00046">
    <property type="entry name" value="SIGMA70FCT"/>
</dbReference>
<dbReference type="EMBL" id="VRMN01000002">
    <property type="protein sequence ID" value="KAA8496639.1"/>
    <property type="molecule type" value="Genomic_DNA"/>
</dbReference>
<dbReference type="OMA" id="MAWICRD"/>
<dbReference type="InterPro" id="IPR050239">
    <property type="entry name" value="Sigma-70_RNA_pol_init_factors"/>
</dbReference>
<evidence type="ECO:0000256" key="4">
    <source>
        <dbReference type="ARBA" id="ARBA00023125"/>
    </source>
</evidence>
<comment type="similarity">
    <text evidence="1">Belongs to the sigma-70 factor family.</text>
</comment>
<evidence type="ECO:0000256" key="6">
    <source>
        <dbReference type="SAM" id="MobiDB-lite"/>
    </source>
</evidence>
<dbReference type="AlphaFoldDB" id="A0A5J4YYF1"/>
<organism evidence="8 9">
    <name type="scientific">Porphyridium purpureum</name>
    <name type="common">Red alga</name>
    <name type="synonym">Porphyridium cruentum</name>
    <dbReference type="NCBI Taxonomy" id="35688"/>
    <lineage>
        <taxon>Eukaryota</taxon>
        <taxon>Rhodophyta</taxon>
        <taxon>Bangiophyceae</taxon>
        <taxon>Porphyridiales</taxon>
        <taxon>Porphyridiaceae</taxon>
        <taxon>Porphyridium</taxon>
    </lineage>
</organism>
<dbReference type="PROSITE" id="PS00716">
    <property type="entry name" value="SIGMA70_2"/>
    <property type="match status" value="1"/>
</dbReference>
<keyword evidence="5" id="KW-0804">Transcription</keyword>
<dbReference type="Gene3D" id="1.20.120.1810">
    <property type="match status" value="1"/>
</dbReference>
<dbReference type="PANTHER" id="PTHR30603">
    <property type="entry name" value="RNA POLYMERASE SIGMA FACTOR RPO"/>
    <property type="match status" value="1"/>
</dbReference>
<keyword evidence="4" id="KW-0238">DNA-binding</keyword>
<evidence type="ECO:0000313" key="8">
    <source>
        <dbReference type="EMBL" id="KAA8496639.1"/>
    </source>
</evidence>
<feature type="region of interest" description="Disordered" evidence="6">
    <location>
        <begin position="91"/>
        <end position="123"/>
    </location>
</feature>
<dbReference type="Pfam" id="PF04545">
    <property type="entry name" value="Sigma70_r4"/>
    <property type="match status" value="1"/>
</dbReference>
<comment type="caution">
    <text evidence="8">The sequence shown here is derived from an EMBL/GenBank/DDBJ whole genome shotgun (WGS) entry which is preliminary data.</text>
</comment>
<feature type="region of interest" description="Disordered" evidence="6">
    <location>
        <begin position="1"/>
        <end position="28"/>
    </location>
</feature>
<feature type="compositionally biased region" description="Low complexity" evidence="6">
    <location>
        <begin position="52"/>
        <end position="67"/>
    </location>
</feature>
<dbReference type="GO" id="GO:0016987">
    <property type="term" value="F:sigma factor activity"/>
    <property type="evidence" value="ECO:0007669"/>
    <property type="project" value="UniProtKB-KW"/>
</dbReference>
<name>A0A5J4YYF1_PORPP</name>
<evidence type="ECO:0000256" key="5">
    <source>
        <dbReference type="ARBA" id="ARBA00023163"/>
    </source>
</evidence>
<keyword evidence="3" id="KW-0731">Sigma factor</keyword>
<dbReference type="Pfam" id="PF04539">
    <property type="entry name" value="Sigma70_r3"/>
    <property type="match status" value="1"/>
</dbReference>
<dbReference type="Proteomes" id="UP000324585">
    <property type="component" value="Unassembled WGS sequence"/>
</dbReference>
<dbReference type="InterPro" id="IPR007627">
    <property type="entry name" value="RNA_pol_sigma70_r2"/>
</dbReference>
<dbReference type="InterPro" id="IPR007630">
    <property type="entry name" value="RNA_pol_sigma70_r4"/>
</dbReference>
<dbReference type="SUPFAM" id="SSF88659">
    <property type="entry name" value="Sigma3 and sigma4 domains of RNA polymerase sigma factors"/>
    <property type="match status" value="2"/>
</dbReference>
<dbReference type="PANTHER" id="PTHR30603:SF60">
    <property type="entry name" value="RNA POLYMERASE SIGMA FACTOR RPOD"/>
    <property type="match status" value="1"/>
</dbReference>
<dbReference type="SUPFAM" id="SSF88946">
    <property type="entry name" value="Sigma2 domain of RNA polymerase sigma factors"/>
    <property type="match status" value="1"/>
</dbReference>
<evidence type="ECO:0000256" key="3">
    <source>
        <dbReference type="ARBA" id="ARBA00023082"/>
    </source>
</evidence>
<dbReference type="InterPro" id="IPR014284">
    <property type="entry name" value="RNA_pol_sigma-70_dom"/>
</dbReference>